<dbReference type="Proteomes" id="UP001151582">
    <property type="component" value="Unassembled WGS sequence"/>
</dbReference>
<evidence type="ECO:0000313" key="4">
    <source>
        <dbReference type="EMBL" id="KAJ1984111.1"/>
    </source>
</evidence>
<keyword evidence="1" id="KW-0479">Metal-binding</keyword>
<dbReference type="InterPro" id="IPR045194">
    <property type="entry name" value="MGRN1/RNF157-like"/>
</dbReference>
<evidence type="ECO:0000256" key="2">
    <source>
        <dbReference type="SAM" id="MobiDB-lite"/>
    </source>
</evidence>
<dbReference type="GO" id="GO:0061630">
    <property type="term" value="F:ubiquitin protein ligase activity"/>
    <property type="evidence" value="ECO:0007669"/>
    <property type="project" value="UniProtKB-EC"/>
</dbReference>
<evidence type="ECO:0000256" key="1">
    <source>
        <dbReference type="PROSITE-ProRule" id="PRU00175"/>
    </source>
</evidence>
<evidence type="ECO:0000313" key="5">
    <source>
        <dbReference type="Proteomes" id="UP001151582"/>
    </source>
</evidence>
<name>A0A9W8B9K6_9FUNG</name>
<dbReference type="AlphaFoldDB" id="A0A9W8B9K6"/>
<dbReference type="InterPro" id="IPR013083">
    <property type="entry name" value="Znf_RING/FYVE/PHD"/>
</dbReference>
<reference evidence="4" key="1">
    <citation type="submission" date="2022-07" db="EMBL/GenBank/DDBJ databases">
        <title>Phylogenomic reconstructions and comparative analyses of Kickxellomycotina fungi.</title>
        <authorList>
            <person name="Reynolds N.K."/>
            <person name="Stajich J.E."/>
            <person name="Barry K."/>
            <person name="Grigoriev I.V."/>
            <person name="Crous P."/>
            <person name="Smith M.E."/>
        </authorList>
    </citation>
    <scope>NUCLEOTIDE SEQUENCE</scope>
    <source>
        <strain evidence="4">RSA 567</strain>
    </source>
</reference>
<feature type="region of interest" description="Disordered" evidence="2">
    <location>
        <begin position="491"/>
        <end position="522"/>
    </location>
</feature>
<dbReference type="PROSITE" id="PS50089">
    <property type="entry name" value="ZF_RING_2"/>
    <property type="match status" value="1"/>
</dbReference>
<dbReference type="InterPro" id="IPR001841">
    <property type="entry name" value="Znf_RING"/>
</dbReference>
<feature type="region of interest" description="Disordered" evidence="2">
    <location>
        <begin position="42"/>
        <end position="71"/>
    </location>
</feature>
<dbReference type="Pfam" id="PF13920">
    <property type="entry name" value="zf-C3HC4_3"/>
    <property type="match status" value="1"/>
</dbReference>
<dbReference type="SUPFAM" id="SSF57850">
    <property type="entry name" value="RING/U-box"/>
    <property type="match status" value="1"/>
</dbReference>
<dbReference type="PANTHER" id="PTHR22996:SF0">
    <property type="entry name" value="RE60872P-RELATED"/>
    <property type="match status" value="1"/>
</dbReference>
<dbReference type="SMART" id="SM00184">
    <property type="entry name" value="RING"/>
    <property type="match status" value="1"/>
</dbReference>
<dbReference type="EMBL" id="JANBQB010000030">
    <property type="protein sequence ID" value="KAJ1984111.1"/>
    <property type="molecule type" value="Genomic_DNA"/>
</dbReference>
<dbReference type="PANTHER" id="PTHR22996">
    <property type="entry name" value="MAHOGUNIN"/>
    <property type="match status" value="1"/>
</dbReference>
<comment type="caution">
    <text evidence="4">The sequence shown here is derived from an EMBL/GenBank/DDBJ whole genome shotgun (WGS) entry which is preliminary data.</text>
</comment>
<keyword evidence="5" id="KW-1185">Reference proteome</keyword>
<keyword evidence="1" id="KW-0863">Zinc-finger</keyword>
<organism evidence="4 5">
    <name type="scientific">Dimargaris verticillata</name>
    <dbReference type="NCBI Taxonomy" id="2761393"/>
    <lineage>
        <taxon>Eukaryota</taxon>
        <taxon>Fungi</taxon>
        <taxon>Fungi incertae sedis</taxon>
        <taxon>Zoopagomycota</taxon>
        <taxon>Kickxellomycotina</taxon>
        <taxon>Dimargaritomycetes</taxon>
        <taxon>Dimargaritales</taxon>
        <taxon>Dimargaritaceae</taxon>
        <taxon>Dimargaris</taxon>
    </lineage>
</organism>
<gene>
    <name evidence="4" type="ORF">H4R34_000864</name>
</gene>
<evidence type="ECO:0000259" key="3">
    <source>
        <dbReference type="PROSITE" id="PS50089"/>
    </source>
</evidence>
<feature type="domain" description="RING-type" evidence="3">
    <location>
        <begin position="591"/>
        <end position="631"/>
    </location>
</feature>
<dbReference type="GO" id="GO:0008270">
    <property type="term" value="F:zinc ion binding"/>
    <property type="evidence" value="ECO:0007669"/>
    <property type="project" value="UniProtKB-KW"/>
</dbReference>
<dbReference type="Gene3D" id="3.30.40.10">
    <property type="entry name" value="Zinc/RING finger domain, C3HC4 (zinc finger)"/>
    <property type="match status" value="1"/>
</dbReference>
<accession>A0A9W8B9K6</accession>
<keyword evidence="1" id="KW-0862">Zinc</keyword>
<proteinExistence type="predicted"/>
<dbReference type="GO" id="GO:0016567">
    <property type="term" value="P:protein ubiquitination"/>
    <property type="evidence" value="ECO:0007669"/>
    <property type="project" value="TreeGrafter"/>
</dbReference>
<dbReference type="OrthoDB" id="1711136at2759"/>
<sequence length="649" mass="70411">MLDALAAVWNAPNRWTPWWRPAPGPSFPHQWSAVALVGHSNYGSPTAAPTRPERPDRVPEGAQRSAPAVTRQWWQRISPRPQVWSQAFTTLSWYLSLLARLFRTTGSLATRPLSFRDLRQANGLLFGPNFTLEESNFDSTQDAPTSDHSILLHDALPGPACQTLSLLARVRPSSIQTVPESRRQLDGAHHSDPTTHDIYTLDSGAPFAAPSSPTTAVNPITTPPAVHLEFTIDTIVPCLVRLHWLAQEVWTYTPDPVLSFETHPSHGGGIQALRLPAGPGQRVQVPIDPCCLLADALALDGSQRSLASTTVSQVTPWLSSTTDLAYPSPEPSPRFTLNAIQADLDCADPLEASTPTSRGLDTPLTTHDPTTLGTSYALVISVEPLSAHTAFSGQLTYVAIQPVPVDLAASSRHLAFYAQCLKQKIHFAGRYYVLQDMFGLRDPLSETVTGDLSLIDHAMPDHRCSMTTESFTDGQAQESIHRAWAAPTLPPGHTFSTPATTPPRPDLPSSSNPPAQAVDHYSQPWAGGSTSSLVSFTDHQHWDRFLATSSTSLAQSLSVRTTSRHRLSDAPSLLSAAGVTRPRSATLARNCVVCLVDPRTTMVLPCRHLCLCLGCAKALLDQQVTRCPLCRMTLDTLLHLPPAMLIPGS</sequence>
<protein>
    <recommendedName>
        <fullName evidence="3">RING-type domain-containing protein</fullName>
    </recommendedName>
</protein>